<dbReference type="EMBL" id="VUJW01000003">
    <property type="protein sequence ID" value="KAA1427865.1"/>
    <property type="molecule type" value="Genomic_DNA"/>
</dbReference>
<dbReference type="Proteomes" id="UP000324351">
    <property type="component" value="Unassembled WGS sequence"/>
</dbReference>
<keyword evidence="3" id="KW-1185">Reference proteome</keyword>
<feature type="region of interest" description="Disordered" evidence="1">
    <location>
        <begin position="1"/>
        <end position="24"/>
    </location>
</feature>
<evidence type="ECO:0000313" key="3">
    <source>
        <dbReference type="Proteomes" id="UP000324351"/>
    </source>
</evidence>
<proteinExistence type="predicted"/>
<dbReference type="RefSeq" id="WP_149750355.1">
    <property type="nucleotide sequence ID" value="NZ_VUJW01000003.1"/>
</dbReference>
<feature type="region of interest" description="Disordered" evidence="1">
    <location>
        <begin position="50"/>
        <end position="70"/>
    </location>
</feature>
<comment type="caution">
    <text evidence="2">The sequence shown here is derived from an EMBL/GenBank/DDBJ whole genome shotgun (WGS) entry which is preliminary data.</text>
</comment>
<organism evidence="2 3">
    <name type="scientific">Nocardioides antri</name>
    <dbReference type="NCBI Taxonomy" id="2607659"/>
    <lineage>
        <taxon>Bacteria</taxon>
        <taxon>Bacillati</taxon>
        <taxon>Actinomycetota</taxon>
        <taxon>Actinomycetes</taxon>
        <taxon>Propionibacteriales</taxon>
        <taxon>Nocardioidaceae</taxon>
        <taxon>Nocardioides</taxon>
    </lineage>
</organism>
<evidence type="ECO:0000256" key="1">
    <source>
        <dbReference type="SAM" id="MobiDB-lite"/>
    </source>
</evidence>
<protein>
    <submittedName>
        <fullName evidence="2">Uncharacterized protein</fullName>
    </submittedName>
</protein>
<feature type="compositionally biased region" description="Basic residues" evidence="1">
    <location>
        <begin position="1"/>
        <end position="16"/>
    </location>
</feature>
<reference evidence="2 3" key="2">
    <citation type="submission" date="2019-09" db="EMBL/GenBank/DDBJ databases">
        <authorList>
            <person name="Jin C."/>
        </authorList>
    </citation>
    <scope>NUCLEOTIDE SEQUENCE [LARGE SCALE GENOMIC DNA]</scope>
    <source>
        <strain evidence="2 3">BN140041</strain>
    </source>
</reference>
<sequence length="70" mass="7681">MPRRNRRQRQASRRPGAHVERAETPEEAALRLVCAGKCSPAILGRRRLPLRLPGGRLPSRTGTATGARDA</sequence>
<evidence type="ECO:0000313" key="2">
    <source>
        <dbReference type="EMBL" id="KAA1427865.1"/>
    </source>
</evidence>
<reference evidence="2 3" key="1">
    <citation type="submission" date="2019-09" db="EMBL/GenBank/DDBJ databases">
        <title>Nocardioides panacisoli sp. nov., isolated from the soil of a ginseng field.</title>
        <authorList>
            <person name="Cho C."/>
        </authorList>
    </citation>
    <scope>NUCLEOTIDE SEQUENCE [LARGE SCALE GENOMIC DNA]</scope>
    <source>
        <strain evidence="2 3">BN140041</strain>
    </source>
</reference>
<accession>A0A5B1M3S6</accession>
<dbReference type="AlphaFoldDB" id="A0A5B1M3S6"/>
<gene>
    <name evidence="2" type="ORF">F0U47_10620</name>
</gene>
<name>A0A5B1M3S6_9ACTN</name>